<evidence type="ECO:0000313" key="1">
    <source>
        <dbReference type="EMBL" id="KIJ64514.1"/>
    </source>
</evidence>
<dbReference type="EMBL" id="KN839846">
    <property type="protein sequence ID" value="KIJ64514.1"/>
    <property type="molecule type" value="Genomic_DNA"/>
</dbReference>
<name>A0A0C9VG08_9AGAM</name>
<dbReference type="HOGENOM" id="CLU_081631_3_2_1"/>
<evidence type="ECO:0008006" key="3">
    <source>
        <dbReference type="Google" id="ProtNLM"/>
    </source>
</evidence>
<gene>
    <name evidence="1" type="ORF">HYDPIDRAFT_181773</name>
</gene>
<keyword evidence="2" id="KW-1185">Reference proteome</keyword>
<accession>A0A0C9VG08</accession>
<dbReference type="InterPro" id="IPR011008">
    <property type="entry name" value="Dimeric_a/b-barrel"/>
</dbReference>
<proteinExistence type="predicted"/>
<dbReference type="AlphaFoldDB" id="A0A0C9VG08"/>
<dbReference type="SUPFAM" id="SSF54909">
    <property type="entry name" value="Dimeric alpha+beta barrel"/>
    <property type="match status" value="1"/>
</dbReference>
<sequence>MSSVTEILYFTASEEYKKGSVTLNGPVTGVNKSYIGYETEDPTVLFWVNDWVSKEAHDDFTQKPEYHELAAASRPAFASHPTINWVKFEDNKGALGAPITEFVTFTLKEGKTIDQLEPLVQELHTKLIGTPKFHGDSWAVVIDKPNVYHGILGWDTVQAHWDAVTDGPLREVIDRVKLVADLWLVHAALKPHTAA</sequence>
<dbReference type="OrthoDB" id="3830579at2759"/>
<dbReference type="Gene3D" id="3.30.70.100">
    <property type="match status" value="2"/>
</dbReference>
<organism evidence="1 2">
    <name type="scientific">Hydnomerulius pinastri MD-312</name>
    <dbReference type="NCBI Taxonomy" id="994086"/>
    <lineage>
        <taxon>Eukaryota</taxon>
        <taxon>Fungi</taxon>
        <taxon>Dikarya</taxon>
        <taxon>Basidiomycota</taxon>
        <taxon>Agaricomycotina</taxon>
        <taxon>Agaricomycetes</taxon>
        <taxon>Agaricomycetidae</taxon>
        <taxon>Boletales</taxon>
        <taxon>Boletales incertae sedis</taxon>
        <taxon>Leucogyrophana</taxon>
    </lineage>
</organism>
<protein>
    <recommendedName>
        <fullName evidence="3">ABM domain-containing protein</fullName>
    </recommendedName>
</protein>
<dbReference type="Proteomes" id="UP000053820">
    <property type="component" value="Unassembled WGS sequence"/>
</dbReference>
<reference evidence="1 2" key="1">
    <citation type="submission" date="2014-04" db="EMBL/GenBank/DDBJ databases">
        <title>Evolutionary Origins and Diversification of the Mycorrhizal Mutualists.</title>
        <authorList>
            <consortium name="DOE Joint Genome Institute"/>
            <consortium name="Mycorrhizal Genomics Consortium"/>
            <person name="Kohler A."/>
            <person name="Kuo A."/>
            <person name="Nagy L.G."/>
            <person name="Floudas D."/>
            <person name="Copeland A."/>
            <person name="Barry K.W."/>
            <person name="Cichocki N."/>
            <person name="Veneault-Fourrey C."/>
            <person name="LaButti K."/>
            <person name="Lindquist E.A."/>
            <person name="Lipzen A."/>
            <person name="Lundell T."/>
            <person name="Morin E."/>
            <person name="Murat C."/>
            <person name="Riley R."/>
            <person name="Ohm R."/>
            <person name="Sun H."/>
            <person name="Tunlid A."/>
            <person name="Henrissat B."/>
            <person name="Grigoriev I.V."/>
            <person name="Hibbett D.S."/>
            <person name="Martin F."/>
        </authorList>
    </citation>
    <scope>NUCLEOTIDE SEQUENCE [LARGE SCALE GENOMIC DNA]</scope>
    <source>
        <strain evidence="1 2">MD-312</strain>
    </source>
</reference>
<evidence type="ECO:0000313" key="2">
    <source>
        <dbReference type="Proteomes" id="UP000053820"/>
    </source>
</evidence>